<keyword evidence="1" id="KW-0472">Membrane</keyword>
<proteinExistence type="predicted"/>
<name>A0AAD7VWF7_9ASCO</name>
<gene>
    <name evidence="2" type="ORF">POJ06DRAFT_264908</name>
</gene>
<dbReference type="EMBL" id="JARPMG010000001">
    <property type="protein sequence ID" value="KAJ8104081.1"/>
    <property type="molecule type" value="Genomic_DNA"/>
</dbReference>
<sequence>MAPSILSYMALGAFVRYFHYGLTGRKIYTDGIPLFLYTTGWTAICCGALGYGINTLAETKKQALERKSAATVDV</sequence>
<feature type="transmembrane region" description="Helical" evidence="1">
    <location>
        <begin position="34"/>
        <end position="57"/>
    </location>
</feature>
<evidence type="ECO:0000313" key="2">
    <source>
        <dbReference type="EMBL" id="KAJ8104081.1"/>
    </source>
</evidence>
<dbReference type="AlphaFoldDB" id="A0AAD7VWF7"/>
<keyword evidence="1" id="KW-1133">Transmembrane helix</keyword>
<comment type="caution">
    <text evidence="2">The sequence shown here is derived from an EMBL/GenBank/DDBJ whole genome shotgun (WGS) entry which is preliminary data.</text>
</comment>
<dbReference type="RefSeq" id="XP_056047531.1">
    <property type="nucleotide sequence ID" value="XM_056189032.1"/>
</dbReference>
<dbReference type="GeneID" id="80884198"/>
<evidence type="ECO:0000313" key="3">
    <source>
        <dbReference type="Proteomes" id="UP001217417"/>
    </source>
</evidence>
<protein>
    <submittedName>
        <fullName evidence="2">Uncharacterized protein</fullName>
    </submittedName>
</protein>
<reference evidence="2" key="1">
    <citation type="submission" date="2023-03" db="EMBL/GenBank/DDBJ databases">
        <title>Near-Complete genome sequence of Lipomyces tetrasporous NRRL Y-64009, an oleaginous yeast capable of growing on lignocellulosic hydrolysates.</title>
        <authorList>
            <consortium name="Lawrence Berkeley National Laboratory"/>
            <person name="Jagtap S.S."/>
            <person name="Liu J.-J."/>
            <person name="Walukiewicz H.E."/>
            <person name="Pangilinan J."/>
            <person name="Lipzen A."/>
            <person name="Ahrendt S."/>
            <person name="Koriabine M."/>
            <person name="Cobaugh K."/>
            <person name="Salamov A."/>
            <person name="Yoshinaga Y."/>
            <person name="Ng V."/>
            <person name="Daum C."/>
            <person name="Grigoriev I.V."/>
            <person name="Slininger P.J."/>
            <person name="Dien B.S."/>
            <person name="Jin Y.-S."/>
            <person name="Rao C.V."/>
        </authorList>
    </citation>
    <scope>NUCLEOTIDE SEQUENCE</scope>
    <source>
        <strain evidence="2">NRRL Y-64009</strain>
    </source>
</reference>
<keyword evidence="1" id="KW-0812">Transmembrane</keyword>
<evidence type="ECO:0000256" key="1">
    <source>
        <dbReference type="SAM" id="Phobius"/>
    </source>
</evidence>
<dbReference type="Proteomes" id="UP001217417">
    <property type="component" value="Unassembled WGS sequence"/>
</dbReference>
<keyword evidence="3" id="KW-1185">Reference proteome</keyword>
<organism evidence="2 3">
    <name type="scientific">Lipomyces tetrasporus</name>
    <dbReference type="NCBI Taxonomy" id="54092"/>
    <lineage>
        <taxon>Eukaryota</taxon>
        <taxon>Fungi</taxon>
        <taxon>Dikarya</taxon>
        <taxon>Ascomycota</taxon>
        <taxon>Saccharomycotina</taxon>
        <taxon>Lipomycetes</taxon>
        <taxon>Lipomycetales</taxon>
        <taxon>Lipomycetaceae</taxon>
        <taxon>Lipomyces</taxon>
    </lineage>
</organism>
<accession>A0AAD7VWF7</accession>